<dbReference type="Gene3D" id="3.30.70.80">
    <property type="entry name" value="Peptidase S8 propeptide/proteinase inhibitor I9"/>
    <property type="match status" value="1"/>
</dbReference>
<comment type="similarity">
    <text evidence="2 10">Belongs to the peptidase S8 family.</text>
</comment>
<dbReference type="InterPro" id="IPR037045">
    <property type="entry name" value="S8pro/Inhibitor_I9_sf"/>
</dbReference>
<dbReference type="InterPro" id="IPR036852">
    <property type="entry name" value="Peptidase_S8/S53_dom_sf"/>
</dbReference>
<dbReference type="Gene3D" id="3.50.30.30">
    <property type="match status" value="1"/>
</dbReference>
<keyword evidence="17" id="KW-1185">Reference proteome</keyword>
<gene>
    <name evidence="16" type="ORF">CEPIT_LOCUS31774</name>
</gene>
<dbReference type="Pfam" id="PF05922">
    <property type="entry name" value="Inhibitor_I9"/>
    <property type="match status" value="1"/>
</dbReference>
<dbReference type="AlphaFoldDB" id="A0AAV0F9B3"/>
<comment type="caution">
    <text evidence="16">The sequence shown here is derived from an EMBL/GenBank/DDBJ whole genome shotgun (WGS) entry which is preliminary data.</text>
</comment>
<organism evidence="16 17">
    <name type="scientific">Cuscuta epithymum</name>
    <dbReference type="NCBI Taxonomy" id="186058"/>
    <lineage>
        <taxon>Eukaryota</taxon>
        <taxon>Viridiplantae</taxon>
        <taxon>Streptophyta</taxon>
        <taxon>Embryophyta</taxon>
        <taxon>Tracheophyta</taxon>
        <taxon>Spermatophyta</taxon>
        <taxon>Magnoliopsida</taxon>
        <taxon>eudicotyledons</taxon>
        <taxon>Gunneridae</taxon>
        <taxon>Pentapetalae</taxon>
        <taxon>asterids</taxon>
        <taxon>lamiids</taxon>
        <taxon>Solanales</taxon>
        <taxon>Convolvulaceae</taxon>
        <taxon>Cuscuteae</taxon>
        <taxon>Cuscuta</taxon>
        <taxon>Cuscuta subgen. Cuscuta</taxon>
    </lineage>
</organism>
<dbReference type="InterPro" id="IPR010259">
    <property type="entry name" value="S8pro/Inhibitor_I9"/>
</dbReference>
<evidence type="ECO:0000256" key="8">
    <source>
        <dbReference type="ARBA" id="ARBA00023180"/>
    </source>
</evidence>
<keyword evidence="6 10" id="KW-0378">Hydrolase</keyword>
<feature type="active site" description="Charge relay system" evidence="9 10">
    <location>
        <position position="152"/>
    </location>
</feature>
<evidence type="ECO:0000256" key="11">
    <source>
        <dbReference type="SAM" id="MobiDB-lite"/>
    </source>
</evidence>
<feature type="active site" description="Charge relay system" evidence="9 10">
    <location>
        <position position="561"/>
    </location>
</feature>
<dbReference type="GO" id="GO:0006508">
    <property type="term" value="P:proteolysis"/>
    <property type="evidence" value="ECO:0007669"/>
    <property type="project" value="UniProtKB-KW"/>
</dbReference>
<feature type="domain" description="Peptidase S8/S53" evidence="13">
    <location>
        <begin position="143"/>
        <end position="600"/>
    </location>
</feature>
<dbReference type="Pfam" id="PF00082">
    <property type="entry name" value="Peptidase_S8"/>
    <property type="match status" value="1"/>
</dbReference>
<proteinExistence type="inferred from homology"/>
<comment type="subcellular location">
    <subcellularLocation>
        <location evidence="1">Secreted</location>
    </subcellularLocation>
</comment>
<dbReference type="CDD" id="cd02120">
    <property type="entry name" value="PA_subtilisin_like"/>
    <property type="match status" value="1"/>
</dbReference>
<feature type="chain" id="PRO_5043572317" evidence="12">
    <location>
        <begin position="31"/>
        <end position="784"/>
    </location>
</feature>
<dbReference type="PRINTS" id="PR00723">
    <property type="entry name" value="SUBTILISIN"/>
</dbReference>
<dbReference type="EMBL" id="CAMAPF010000967">
    <property type="protein sequence ID" value="CAH9131924.1"/>
    <property type="molecule type" value="Genomic_DNA"/>
</dbReference>
<dbReference type="InterPro" id="IPR045051">
    <property type="entry name" value="SBT"/>
</dbReference>
<feature type="compositionally biased region" description="Polar residues" evidence="11">
    <location>
        <begin position="210"/>
        <end position="219"/>
    </location>
</feature>
<sequence length="784" mass="84699">MRLFEAAGGGTPLLLLLVSLVSFGTCRVMAQKSYIVHMDTSYMPKHMATHDQWYRSVVKSAKLVGTQATYDEKQLNGAFLYTYHRVISGFSAVLGENELEAVKNVPGFLSAYMDRAVSKVTTHTTDFLGMSLGSGLWPASDYGKDVIIGVIDTGVWPESASFRDDGMAEIPQRWKGKCEGGEGFGATLCNRKLIGVSYFNKGAKAALDPNTTISIPNSGRDTEGHGTHTSSTAAGNYVEEASFFGYAAGAARGVAPRARLAIYKVLWDVSTASDVLAGIEQAVADGVDVISISLAPPYNVSLYEDPIAIGSFGAMAKGILVSTPGGNSGPKGRGSLENGIPWALTSAAGSIDRWFAGTVSLASGEEITGWTTYPLAKPISGQLPLVYNKTMSHCNSTHLFSNLNASSIVVCESENFHSLWKQSGFLSYSKFVKAAIFISDNPDLHEFVDFPYPGIVISREQSYGIIKYCRSSNGVRRPHASIQLNQKTLLGTKGNPVVASYSSRGPAPSCPLVLKPDLMAPGTLVLAAWPPAIRPTYILRPNNVTVPLQSSHGFNIDYGTSMSCAHSSGIAALLKGAHPEWSPAAIRSAMITTANPKDNTDTPIKDPTDSRGIASPLSMGAGQVDPNRALDPGLVYDATPQDYVDLLCSMHFYSTQIQTITTSSKYNCSTRSSDLNYPSFILLYHQYHNQNVTRTFYRTVTYVGDGPETYTLDASQLPQSFHTTFNPVKLSFKKKYDKENYTFTLTYKGSQTGEVDFGSFTFVGDNGKHSVRSPVVVAPMINTW</sequence>
<keyword evidence="3" id="KW-0964">Secreted</keyword>
<dbReference type="PANTHER" id="PTHR10795">
    <property type="entry name" value="PROPROTEIN CONVERTASE SUBTILISIN/KEXIN"/>
    <property type="match status" value="1"/>
</dbReference>
<feature type="domain" description="Subtilisin-like protease fibronectin type-III" evidence="15">
    <location>
        <begin position="674"/>
        <end position="777"/>
    </location>
</feature>
<dbReference type="GO" id="GO:0004252">
    <property type="term" value="F:serine-type endopeptidase activity"/>
    <property type="evidence" value="ECO:0007669"/>
    <property type="project" value="UniProtKB-UniRule"/>
</dbReference>
<evidence type="ECO:0000256" key="6">
    <source>
        <dbReference type="ARBA" id="ARBA00022801"/>
    </source>
</evidence>
<evidence type="ECO:0000259" key="15">
    <source>
        <dbReference type="Pfam" id="PF17766"/>
    </source>
</evidence>
<dbReference type="InterPro" id="IPR015500">
    <property type="entry name" value="Peptidase_S8_subtilisin-rel"/>
</dbReference>
<dbReference type="CDD" id="cd04852">
    <property type="entry name" value="Peptidases_S8_3"/>
    <property type="match status" value="1"/>
</dbReference>
<feature type="domain" description="Inhibitor I9" evidence="14">
    <location>
        <begin position="33"/>
        <end position="117"/>
    </location>
</feature>
<keyword evidence="5 12" id="KW-0732">Signal</keyword>
<feature type="signal peptide" evidence="12">
    <location>
        <begin position="1"/>
        <end position="30"/>
    </location>
</feature>
<evidence type="ECO:0000256" key="3">
    <source>
        <dbReference type="ARBA" id="ARBA00022525"/>
    </source>
</evidence>
<evidence type="ECO:0000256" key="7">
    <source>
        <dbReference type="ARBA" id="ARBA00022825"/>
    </source>
</evidence>
<dbReference type="PROSITE" id="PS51892">
    <property type="entry name" value="SUBTILASE"/>
    <property type="match status" value="1"/>
</dbReference>
<evidence type="ECO:0000256" key="1">
    <source>
        <dbReference type="ARBA" id="ARBA00004613"/>
    </source>
</evidence>
<dbReference type="GO" id="GO:0005576">
    <property type="term" value="C:extracellular region"/>
    <property type="evidence" value="ECO:0007669"/>
    <property type="project" value="UniProtKB-SubCell"/>
</dbReference>
<evidence type="ECO:0000256" key="9">
    <source>
        <dbReference type="PIRSR" id="PIRSR615500-1"/>
    </source>
</evidence>
<evidence type="ECO:0000256" key="5">
    <source>
        <dbReference type="ARBA" id="ARBA00022729"/>
    </source>
</evidence>
<dbReference type="FunFam" id="3.30.70.80:FF:000003">
    <property type="entry name" value="Subtilisin-like protease SBT1.9"/>
    <property type="match status" value="1"/>
</dbReference>
<accession>A0AAV0F9B3</accession>
<evidence type="ECO:0000313" key="17">
    <source>
        <dbReference type="Proteomes" id="UP001152523"/>
    </source>
</evidence>
<dbReference type="Gene3D" id="3.40.50.200">
    <property type="entry name" value="Peptidase S8/S53 domain"/>
    <property type="match status" value="1"/>
</dbReference>
<evidence type="ECO:0000256" key="12">
    <source>
        <dbReference type="SAM" id="SignalP"/>
    </source>
</evidence>
<feature type="region of interest" description="Disordered" evidence="11">
    <location>
        <begin position="210"/>
        <end position="232"/>
    </location>
</feature>
<evidence type="ECO:0000259" key="14">
    <source>
        <dbReference type="Pfam" id="PF05922"/>
    </source>
</evidence>
<evidence type="ECO:0000313" key="16">
    <source>
        <dbReference type="EMBL" id="CAH9131924.1"/>
    </source>
</evidence>
<dbReference type="InterPro" id="IPR034197">
    <property type="entry name" value="Peptidases_S8_3"/>
</dbReference>
<dbReference type="Gene3D" id="2.60.40.2310">
    <property type="match status" value="1"/>
</dbReference>
<dbReference type="Pfam" id="PF17766">
    <property type="entry name" value="fn3_6"/>
    <property type="match status" value="1"/>
</dbReference>
<dbReference type="FunFam" id="3.40.50.200:FF:000006">
    <property type="entry name" value="Subtilisin-like protease SBT1.5"/>
    <property type="match status" value="1"/>
</dbReference>
<feature type="active site" description="Charge relay system" evidence="9 10">
    <location>
        <position position="225"/>
    </location>
</feature>
<dbReference type="SUPFAM" id="SSF52743">
    <property type="entry name" value="Subtilisin-like"/>
    <property type="match status" value="1"/>
</dbReference>
<dbReference type="InterPro" id="IPR041469">
    <property type="entry name" value="Subtilisin-like_FN3"/>
</dbReference>
<name>A0AAV0F9B3_9ASTE</name>
<evidence type="ECO:0000256" key="4">
    <source>
        <dbReference type="ARBA" id="ARBA00022670"/>
    </source>
</evidence>
<reference evidence="16" key="1">
    <citation type="submission" date="2022-07" db="EMBL/GenBank/DDBJ databases">
        <authorList>
            <person name="Macas J."/>
            <person name="Novak P."/>
            <person name="Neumann P."/>
        </authorList>
    </citation>
    <scope>NUCLEOTIDE SEQUENCE</scope>
</reference>
<dbReference type="Proteomes" id="UP001152523">
    <property type="component" value="Unassembled WGS sequence"/>
</dbReference>
<evidence type="ECO:0000256" key="10">
    <source>
        <dbReference type="PROSITE-ProRule" id="PRU01240"/>
    </source>
</evidence>
<evidence type="ECO:0000256" key="2">
    <source>
        <dbReference type="ARBA" id="ARBA00011073"/>
    </source>
</evidence>
<keyword evidence="8" id="KW-0325">Glycoprotein</keyword>
<protein>
    <submittedName>
        <fullName evidence="16">Uncharacterized protein</fullName>
    </submittedName>
</protein>
<dbReference type="InterPro" id="IPR000209">
    <property type="entry name" value="Peptidase_S8/S53_dom"/>
</dbReference>
<keyword evidence="7 10" id="KW-0720">Serine protease</keyword>
<evidence type="ECO:0000259" key="13">
    <source>
        <dbReference type="Pfam" id="PF00082"/>
    </source>
</evidence>
<keyword evidence="4 10" id="KW-0645">Protease</keyword>